<comment type="caution">
    <text evidence="1">The sequence shown here is derived from an EMBL/GenBank/DDBJ whole genome shotgun (WGS) entry which is preliminary data.</text>
</comment>
<reference evidence="1" key="1">
    <citation type="submission" date="2019-12" db="EMBL/GenBank/DDBJ databases">
        <title>Genome sequencing and annotation of Brassica cretica.</title>
        <authorList>
            <person name="Studholme D.J."/>
            <person name="Sarris P.F."/>
        </authorList>
    </citation>
    <scope>NUCLEOTIDE SEQUENCE</scope>
    <source>
        <strain evidence="1">PFS-001/15</strain>
        <tissue evidence="1">Leaf</tissue>
    </source>
</reference>
<evidence type="ECO:0000313" key="1">
    <source>
        <dbReference type="EMBL" id="KAF2537167.1"/>
    </source>
</evidence>
<evidence type="ECO:0000313" key="2">
    <source>
        <dbReference type="Proteomes" id="UP000712281"/>
    </source>
</evidence>
<organism evidence="1 2">
    <name type="scientific">Brassica cretica</name>
    <name type="common">Mustard</name>
    <dbReference type="NCBI Taxonomy" id="69181"/>
    <lineage>
        <taxon>Eukaryota</taxon>
        <taxon>Viridiplantae</taxon>
        <taxon>Streptophyta</taxon>
        <taxon>Embryophyta</taxon>
        <taxon>Tracheophyta</taxon>
        <taxon>Spermatophyta</taxon>
        <taxon>Magnoliopsida</taxon>
        <taxon>eudicotyledons</taxon>
        <taxon>Gunneridae</taxon>
        <taxon>Pentapetalae</taxon>
        <taxon>rosids</taxon>
        <taxon>malvids</taxon>
        <taxon>Brassicales</taxon>
        <taxon>Brassicaceae</taxon>
        <taxon>Brassiceae</taxon>
        <taxon>Brassica</taxon>
    </lineage>
</organism>
<dbReference type="Proteomes" id="UP000712281">
    <property type="component" value="Unassembled WGS sequence"/>
</dbReference>
<proteinExistence type="predicted"/>
<sequence length="102" mass="11473">MLVLKVMRLKINLEFIMVSRTTKLAIGRVQDQLYRTQRAVISLTHGKRHFLVRRGHVCGGGERPKAASSVEKLAKDLFSIIQEQQSSCLSGCSDEGLLFENE</sequence>
<name>A0A8S9FXH6_BRACR</name>
<dbReference type="EMBL" id="QGKW02002228">
    <property type="protein sequence ID" value="KAF2537167.1"/>
    <property type="molecule type" value="Genomic_DNA"/>
</dbReference>
<protein>
    <submittedName>
        <fullName evidence="1">Uncharacterized protein</fullName>
    </submittedName>
</protein>
<accession>A0A8S9FXH6</accession>
<gene>
    <name evidence="1" type="ORF">F2Q68_00022066</name>
</gene>
<dbReference type="AlphaFoldDB" id="A0A8S9FXH6"/>